<dbReference type="InterPro" id="IPR001680">
    <property type="entry name" value="WD40_rpt"/>
</dbReference>
<dbReference type="SMART" id="SM00320">
    <property type="entry name" value="WD40"/>
    <property type="match status" value="4"/>
</dbReference>
<dbReference type="GeneID" id="37031150"/>
<dbReference type="PROSITE" id="PS50082">
    <property type="entry name" value="WD_REPEATS_2"/>
    <property type="match status" value="2"/>
</dbReference>
<gene>
    <name evidence="5" type="ORF">BDZ90DRAFT_280963</name>
</gene>
<keyword evidence="1 3" id="KW-0853">WD repeat</keyword>
<feature type="compositionally biased region" description="Low complexity" evidence="4">
    <location>
        <begin position="549"/>
        <end position="566"/>
    </location>
</feature>
<organism evidence="5 6">
    <name type="scientific">Jaminaea rosea</name>
    <dbReference type="NCBI Taxonomy" id="1569628"/>
    <lineage>
        <taxon>Eukaryota</taxon>
        <taxon>Fungi</taxon>
        <taxon>Dikarya</taxon>
        <taxon>Basidiomycota</taxon>
        <taxon>Ustilaginomycotina</taxon>
        <taxon>Exobasidiomycetes</taxon>
        <taxon>Microstromatales</taxon>
        <taxon>Microstromatales incertae sedis</taxon>
        <taxon>Jaminaea</taxon>
    </lineage>
</organism>
<dbReference type="InterPro" id="IPR036322">
    <property type="entry name" value="WD40_repeat_dom_sf"/>
</dbReference>
<dbReference type="InterPro" id="IPR040324">
    <property type="entry name" value="WDR44/Dgr2"/>
</dbReference>
<feature type="compositionally biased region" description="Polar residues" evidence="4">
    <location>
        <begin position="1217"/>
        <end position="1227"/>
    </location>
</feature>
<accession>A0A316US77</accession>
<evidence type="ECO:0000313" key="6">
    <source>
        <dbReference type="Proteomes" id="UP000245884"/>
    </source>
</evidence>
<proteinExistence type="predicted"/>
<feature type="compositionally biased region" description="Low complexity" evidence="4">
    <location>
        <begin position="501"/>
        <end position="517"/>
    </location>
</feature>
<evidence type="ECO:0000256" key="1">
    <source>
        <dbReference type="ARBA" id="ARBA00022574"/>
    </source>
</evidence>
<feature type="compositionally biased region" description="Low complexity" evidence="4">
    <location>
        <begin position="526"/>
        <end position="535"/>
    </location>
</feature>
<keyword evidence="6" id="KW-1185">Reference proteome</keyword>
<feature type="compositionally biased region" description="Low complexity" evidence="4">
    <location>
        <begin position="582"/>
        <end position="600"/>
    </location>
</feature>
<dbReference type="PANTHER" id="PTHR14221">
    <property type="entry name" value="WD REPEAT DOMAIN 44"/>
    <property type="match status" value="1"/>
</dbReference>
<feature type="region of interest" description="Disordered" evidence="4">
    <location>
        <begin position="1086"/>
        <end position="1112"/>
    </location>
</feature>
<feature type="compositionally biased region" description="Polar residues" evidence="4">
    <location>
        <begin position="106"/>
        <end position="118"/>
    </location>
</feature>
<feature type="region of interest" description="Disordered" evidence="4">
    <location>
        <begin position="804"/>
        <end position="836"/>
    </location>
</feature>
<evidence type="ECO:0000256" key="2">
    <source>
        <dbReference type="ARBA" id="ARBA00022737"/>
    </source>
</evidence>
<protein>
    <submittedName>
        <fullName evidence="5">WD40 repeat-like protein</fullName>
    </submittedName>
</protein>
<feature type="compositionally biased region" description="Basic and acidic residues" evidence="4">
    <location>
        <begin position="487"/>
        <end position="496"/>
    </location>
</feature>
<name>A0A316US77_9BASI</name>
<feature type="compositionally biased region" description="Low complexity" evidence="4">
    <location>
        <begin position="1238"/>
        <end position="1252"/>
    </location>
</feature>
<feature type="region of interest" description="Disordered" evidence="4">
    <location>
        <begin position="73"/>
        <end position="215"/>
    </location>
</feature>
<feature type="region of interest" description="Disordered" evidence="4">
    <location>
        <begin position="652"/>
        <end position="732"/>
    </location>
</feature>
<feature type="region of interest" description="Disordered" evidence="4">
    <location>
        <begin position="997"/>
        <end position="1017"/>
    </location>
</feature>
<feature type="region of interest" description="Disordered" evidence="4">
    <location>
        <begin position="1214"/>
        <end position="1266"/>
    </location>
</feature>
<feature type="compositionally biased region" description="Acidic residues" evidence="4">
    <location>
        <begin position="346"/>
        <end position="355"/>
    </location>
</feature>
<sequence length="1289" mass="133841">MDRQSAATPPPPSQAPQSPPSSYHRDRALRATSSSGSSSNGSRPGSPPISGSQTSSLGAGGSSLFGWVKSAFSAPNRAGSSSPRSATPKQLDTAPTTSATPAASGRTMSGLSGKSSLPSRHLEAEFQRRGSNVSGSSIGDGSSLGHGSIDEDETAVTDSDEDEELYIPFSSSDPVDIAANAAAKPAGNDDAGASAPTGVVRPTARRTVSLDHGDKEELDAEVARLSLAARDKSRRRPQDGVRPTTSRALTVDEAQTGAVVSDARAAMEPPSLVLTPPDSRSSEEITSPLVAGWSSSDSSSDAQTYERSAAAGDGESIEAATGEVPRPTKEMVVLGSRAAAMRSMKEEDEDEDDAETSPIAAASAEEWDESRSKTPRVLADILGQPPAAPRLPSNMPAYKGGDDLEDVTTPTDEFPQQQRDLSAVAQEISDSAAPTPKPDQGGRNFSTGQESGHQRWSASEPGYDASILKAPKAVAPARRRFFGGGRRRADSAEKSFESVTAGDDAAQADDSGSGADAVPRRNRVLSGSSSAASFWRRARKPSETSPRPSTSYHSMSASSSAASGMSIEIPDSETANSSVSGSRAPSIAASSTSASWAPAPTKKVKIKASGGGLCGGLNPRKIKSRAKGKSSVDRQFSRLYLAQELDLGLLSPEESSVAPSASSSSTRVDEPLNASVSGEFGQLKRDAAAPPNERPRLGSANSQSSMQSSLSTSSTTAAFSTTSHSTTGSYGAHGKKKATWALKFSLDGKYLAVAGQDAVVRVFQVLDNVEKRDAELRESRARAEALIYAEGSFSASHDSFGSLRSKNSAGAPSSSASGPAGSFGRSKRGSTKEDPSLLPLRHIPVFASKPVREFRGHTSDVLSLDWSKNNFLLSSSMDKTVKVWHLSKPDCLITFGHGDFVTSAVFHPKDDRFFLSGSLDGKLRLWNIAAKRVQASADVPGLITATSFSASGSTAIAGTFSGALLFYGTEDLTYQSSIAVRSSSGKNARGRKITGIEAVGAPQHPTTSGSSSSSSRVEEKILISSNDSRIRVYSLTDKRLTAKYRGSTYLNRTSQIRASTADDAYVVAGSESGEVYIWDVTRDDVGGGGARESSRNDGSSSGGGGGLSSLLARRSNKGASSSGASVKSSSSSANVASASLRSSEVCEYWTAAEGARPVTVALLAPLKTHAYLCECEDPVELHRATVDAAGGRETGATTALSALGLASALGAAMPTPLRSQSPTSSSDGGHPRGGGQNGSTTSLGSTKGGSSSPQPPGWNPRENRIVVSVDESQVLRVWRALRDEKAVVE</sequence>
<feature type="compositionally biased region" description="Polar residues" evidence="4">
    <location>
        <begin position="443"/>
        <end position="457"/>
    </location>
</feature>
<dbReference type="Proteomes" id="UP000245884">
    <property type="component" value="Unassembled WGS sequence"/>
</dbReference>
<dbReference type="Gene3D" id="2.130.10.10">
    <property type="entry name" value="YVTN repeat-like/Quinoprotein amine dehydrogenase"/>
    <property type="match status" value="1"/>
</dbReference>
<feature type="compositionally biased region" description="Polar residues" evidence="4">
    <location>
        <begin position="408"/>
        <end position="420"/>
    </location>
</feature>
<feature type="compositionally biased region" description="Pro residues" evidence="4">
    <location>
        <begin position="8"/>
        <end position="19"/>
    </location>
</feature>
<feature type="repeat" description="WD" evidence="3">
    <location>
        <begin position="854"/>
        <end position="894"/>
    </location>
</feature>
<feature type="compositionally biased region" description="Low complexity" evidence="4">
    <location>
        <begin position="93"/>
        <end position="104"/>
    </location>
</feature>
<dbReference type="EMBL" id="KZ819673">
    <property type="protein sequence ID" value="PWN25985.1"/>
    <property type="molecule type" value="Genomic_DNA"/>
</dbReference>
<dbReference type="Pfam" id="PF00400">
    <property type="entry name" value="WD40"/>
    <property type="match status" value="3"/>
</dbReference>
<dbReference type="PANTHER" id="PTHR14221:SF0">
    <property type="entry name" value="WD REPEAT-CONTAINING PROTEIN 44"/>
    <property type="match status" value="1"/>
</dbReference>
<feature type="region of interest" description="Disordered" evidence="4">
    <location>
        <begin position="227"/>
        <end position="635"/>
    </location>
</feature>
<dbReference type="InterPro" id="IPR015943">
    <property type="entry name" value="WD40/YVTN_repeat-like_dom_sf"/>
</dbReference>
<feature type="compositionally biased region" description="Low complexity" evidence="4">
    <location>
        <begin position="699"/>
        <end position="729"/>
    </location>
</feature>
<feature type="compositionally biased region" description="Low complexity" evidence="4">
    <location>
        <begin position="652"/>
        <end position="665"/>
    </location>
</feature>
<feature type="compositionally biased region" description="Low complexity" evidence="4">
    <location>
        <begin position="178"/>
        <end position="193"/>
    </location>
</feature>
<dbReference type="SUPFAM" id="SSF50978">
    <property type="entry name" value="WD40 repeat-like"/>
    <property type="match status" value="1"/>
</dbReference>
<feature type="compositionally biased region" description="Low complexity" evidence="4">
    <location>
        <begin position="33"/>
        <end position="57"/>
    </location>
</feature>
<feature type="repeat" description="WD" evidence="3">
    <location>
        <begin position="894"/>
        <end position="936"/>
    </location>
</feature>
<evidence type="ECO:0000313" key="5">
    <source>
        <dbReference type="EMBL" id="PWN25985.1"/>
    </source>
</evidence>
<feature type="compositionally biased region" description="Low complexity" evidence="4">
    <location>
        <begin position="808"/>
        <end position="822"/>
    </location>
</feature>
<dbReference type="RefSeq" id="XP_025360597.1">
    <property type="nucleotide sequence ID" value="XM_025509327.1"/>
</dbReference>
<dbReference type="OrthoDB" id="1932312at2759"/>
<feature type="region of interest" description="Disordered" evidence="4">
    <location>
        <begin position="1"/>
        <end position="61"/>
    </location>
</feature>
<evidence type="ECO:0000256" key="4">
    <source>
        <dbReference type="SAM" id="MobiDB-lite"/>
    </source>
</evidence>
<reference evidence="5 6" key="1">
    <citation type="journal article" date="2018" name="Mol. Biol. Evol.">
        <title>Broad Genomic Sampling Reveals a Smut Pathogenic Ancestry of the Fungal Clade Ustilaginomycotina.</title>
        <authorList>
            <person name="Kijpornyongpan T."/>
            <person name="Mondo S.J."/>
            <person name="Barry K."/>
            <person name="Sandor L."/>
            <person name="Lee J."/>
            <person name="Lipzen A."/>
            <person name="Pangilinan J."/>
            <person name="LaButti K."/>
            <person name="Hainaut M."/>
            <person name="Henrissat B."/>
            <person name="Grigoriev I.V."/>
            <person name="Spatafora J.W."/>
            <person name="Aime M.C."/>
        </authorList>
    </citation>
    <scope>NUCLEOTIDE SEQUENCE [LARGE SCALE GENOMIC DNA]</scope>
    <source>
        <strain evidence="5 6">MCA 5214</strain>
    </source>
</reference>
<keyword evidence="2" id="KW-0677">Repeat</keyword>
<dbReference type="PROSITE" id="PS50294">
    <property type="entry name" value="WD_REPEATS_REGION"/>
    <property type="match status" value="2"/>
</dbReference>
<feature type="compositionally biased region" description="Acidic residues" evidence="4">
    <location>
        <begin position="150"/>
        <end position="165"/>
    </location>
</feature>
<feature type="compositionally biased region" description="Low complexity" evidence="4">
    <location>
        <begin position="130"/>
        <end position="147"/>
    </location>
</feature>
<feature type="compositionally biased region" description="Polar residues" evidence="4">
    <location>
        <begin position="78"/>
        <end position="90"/>
    </location>
</feature>
<evidence type="ECO:0000256" key="3">
    <source>
        <dbReference type="PROSITE-ProRule" id="PRU00221"/>
    </source>
</evidence>